<dbReference type="InterPro" id="IPR013097">
    <property type="entry name" value="Dabb"/>
</dbReference>
<evidence type="ECO:0000313" key="2">
    <source>
        <dbReference type="EMBL" id="ODA34585.1"/>
    </source>
</evidence>
<dbReference type="EMBL" id="LYDR01000039">
    <property type="protein sequence ID" value="ODA34585.1"/>
    <property type="molecule type" value="Genomic_DNA"/>
</dbReference>
<dbReference type="PROSITE" id="PS51502">
    <property type="entry name" value="S_R_A_B_BARREL"/>
    <property type="match status" value="1"/>
</dbReference>
<name>A0A1C3EMY1_9PLAN</name>
<feature type="domain" description="Stress-response A/B barrel" evidence="1">
    <location>
        <begin position="4"/>
        <end position="100"/>
    </location>
</feature>
<dbReference type="SMART" id="SM00886">
    <property type="entry name" value="Dabb"/>
    <property type="match status" value="1"/>
</dbReference>
<protein>
    <submittedName>
        <fullName evidence="2">Stress responsive protein</fullName>
    </submittedName>
</protein>
<gene>
    <name evidence="2" type="ORF">A6X21_02570</name>
</gene>
<comment type="caution">
    <text evidence="2">The sequence shown here is derived from an EMBL/GenBank/DDBJ whole genome shotgun (WGS) entry which is preliminary data.</text>
</comment>
<dbReference type="Proteomes" id="UP000094828">
    <property type="component" value="Unassembled WGS sequence"/>
</dbReference>
<dbReference type="RefSeq" id="WP_068846055.1">
    <property type="nucleotide sequence ID" value="NZ_LYDR01000039.1"/>
</dbReference>
<evidence type="ECO:0000259" key="1">
    <source>
        <dbReference type="PROSITE" id="PS51502"/>
    </source>
</evidence>
<dbReference type="SUPFAM" id="SSF54909">
    <property type="entry name" value="Dimeric alpha+beta barrel"/>
    <property type="match status" value="1"/>
</dbReference>
<evidence type="ECO:0000313" key="3">
    <source>
        <dbReference type="Proteomes" id="UP000094828"/>
    </source>
</evidence>
<reference evidence="2 3" key="1">
    <citation type="submission" date="2016-05" db="EMBL/GenBank/DDBJ databases">
        <title>Genomic and physiological characterization of Planctopirus sp. isolated from fresh water lake.</title>
        <authorList>
            <person name="Subhash Y."/>
            <person name="Ramana C."/>
        </authorList>
    </citation>
    <scope>NUCLEOTIDE SEQUENCE [LARGE SCALE GENOMIC DNA]</scope>
    <source>
        <strain evidence="2 3">JC280</strain>
    </source>
</reference>
<sequence length="115" mass="13105">MAPLVHVVYFELHEPTPENTRKLTEACHKYLKDHPGVVYFAAGGLVEELARPVNQRDFQVALCVAFATKADHDVYQTAPSHLQFIEEHKPTWKRVQLQGSLGETTKSRENGIREH</sequence>
<organism evidence="2 3">
    <name type="scientific">Planctopirus hydrillae</name>
    <dbReference type="NCBI Taxonomy" id="1841610"/>
    <lineage>
        <taxon>Bacteria</taxon>
        <taxon>Pseudomonadati</taxon>
        <taxon>Planctomycetota</taxon>
        <taxon>Planctomycetia</taxon>
        <taxon>Planctomycetales</taxon>
        <taxon>Planctomycetaceae</taxon>
        <taxon>Planctopirus</taxon>
    </lineage>
</organism>
<dbReference type="OrthoDB" id="8114960at2"/>
<dbReference type="AlphaFoldDB" id="A0A1C3EMY1"/>
<dbReference type="Gene3D" id="3.30.70.100">
    <property type="match status" value="1"/>
</dbReference>
<keyword evidence="3" id="KW-1185">Reference proteome</keyword>
<dbReference type="STRING" id="1841610.A6X21_02570"/>
<accession>A0A1C3EMY1</accession>
<dbReference type="InterPro" id="IPR011008">
    <property type="entry name" value="Dimeric_a/b-barrel"/>
</dbReference>
<proteinExistence type="predicted"/>
<dbReference type="Pfam" id="PF07876">
    <property type="entry name" value="Dabb"/>
    <property type="match status" value="1"/>
</dbReference>